<sequence length="117" mass="13264">MAWNDSYSILIARSLCQLQMSIPDVNSRCQFQMPIPDVNSGLTVESSSGQLSIPEPVPMLIFPGFKQFHLHNRYPTSYSRSSQYSRKPVALIERERKIMVDVVLARMCAPTQFSLSP</sequence>
<evidence type="ECO:0000313" key="1">
    <source>
        <dbReference type="EMBL" id="GBP55599.1"/>
    </source>
</evidence>
<dbReference type="EMBL" id="BGZK01000673">
    <property type="protein sequence ID" value="GBP55599.1"/>
    <property type="molecule type" value="Genomic_DNA"/>
</dbReference>
<comment type="caution">
    <text evidence="1">The sequence shown here is derived from an EMBL/GenBank/DDBJ whole genome shotgun (WGS) entry which is preliminary data.</text>
</comment>
<keyword evidence="2" id="KW-1185">Reference proteome</keyword>
<organism evidence="1 2">
    <name type="scientific">Eumeta variegata</name>
    <name type="common">Bagworm moth</name>
    <name type="synonym">Eumeta japonica</name>
    <dbReference type="NCBI Taxonomy" id="151549"/>
    <lineage>
        <taxon>Eukaryota</taxon>
        <taxon>Metazoa</taxon>
        <taxon>Ecdysozoa</taxon>
        <taxon>Arthropoda</taxon>
        <taxon>Hexapoda</taxon>
        <taxon>Insecta</taxon>
        <taxon>Pterygota</taxon>
        <taxon>Neoptera</taxon>
        <taxon>Endopterygota</taxon>
        <taxon>Lepidoptera</taxon>
        <taxon>Glossata</taxon>
        <taxon>Ditrysia</taxon>
        <taxon>Tineoidea</taxon>
        <taxon>Psychidae</taxon>
        <taxon>Oiketicinae</taxon>
        <taxon>Eumeta</taxon>
    </lineage>
</organism>
<reference evidence="1 2" key="1">
    <citation type="journal article" date="2019" name="Commun. Biol.">
        <title>The bagworm genome reveals a unique fibroin gene that provides high tensile strength.</title>
        <authorList>
            <person name="Kono N."/>
            <person name="Nakamura H."/>
            <person name="Ohtoshi R."/>
            <person name="Tomita M."/>
            <person name="Numata K."/>
            <person name="Arakawa K."/>
        </authorList>
    </citation>
    <scope>NUCLEOTIDE SEQUENCE [LARGE SCALE GENOMIC DNA]</scope>
</reference>
<protein>
    <submittedName>
        <fullName evidence="1">Uncharacterized protein</fullName>
    </submittedName>
</protein>
<gene>
    <name evidence="1" type="ORF">EVAR_35834_1</name>
</gene>
<accession>A0A4C1WZT9</accession>
<evidence type="ECO:0000313" key="2">
    <source>
        <dbReference type="Proteomes" id="UP000299102"/>
    </source>
</evidence>
<dbReference type="Proteomes" id="UP000299102">
    <property type="component" value="Unassembled WGS sequence"/>
</dbReference>
<dbReference type="AlphaFoldDB" id="A0A4C1WZT9"/>
<proteinExistence type="predicted"/>
<name>A0A4C1WZT9_EUMVA</name>